<accession>A0AAD8MQP9</accession>
<gene>
    <name evidence="1" type="ORF">POM88_028301</name>
</gene>
<organism evidence="1 2">
    <name type="scientific">Heracleum sosnowskyi</name>
    <dbReference type="NCBI Taxonomy" id="360622"/>
    <lineage>
        <taxon>Eukaryota</taxon>
        <taxon>Viridiplantae</taxon>
        <taxon>Streptophyta</taxon>
        <taxon>Embryophyta</taxon>
        <taxon>Tracheophyta</taxon>
        <taxon>Spermatophyta</taxon>
        <taxon>Magnoliopsida</taxon>
        <taxon>eudicotyledons</taxon>
        <taxon>Gunneridae</taxon>
        <taxon>Pentapetalae</taxon>
        <taxon>asterids</taxon>
        <taxon>campanulids</taxon>
        <taxon>Apiales</taxon>
        <taxon>Apiaceae</taxon>
        <taxon>Apioideae</taxon>
        <taxon>apioid superclade</taxon>
        <taxon>Tordylieae</taxon>
        <taxon>Tordyliinae</taxon>
        <taxon>Heracleum</taxon>
    </lineage>
</organism>
<keyword evidence="2" id="KW-1185">Reference proteome</keyword>
<evidence type="ECO:0000313" key="1">
    <source>
        <dbReference type="EMBL" id="KAK1381557.1"/>
    </source>
</evidence>
<reference evidence="1" key="2">
    <citation type="submission" date="2023-05" db="EMBL/GenBank/DDBJ databases">
        <authorList>
            <person name="Schelkunov M.I."/>
        </authorList>
    </citation>
    <scope>NUCLEOTIDE SEQUENCE</scope>
    <source>
        <strain evidence="1">Hsosn_3</strain>
        <tissue evidence="1">Leaf</tissue>
    </source>
</reference>
<evidence type="ECO:0000313" key="2">
    <source>
        <dbReference type="Proteomes" id="UP001237642"/>
    </source>
</evidence>
<dbReference type="Proteomes" id="UP001237642">
    <property type="component" value="Unassembled WGS sequence"/>
</dbReference>
<protein>
    <submittedName>
        <fullName evidence="1">Uncharacterized protein</fullName>
    </submittedName>
</protein>
<sequence length="307" mass="35638">MCKQLVEDVWYRYQGRSFYEKLNECASVLSEWGKEITGSFKTRIREYKRKIKALKGRRDDYSVECIKENQKKLAESVITLDCLDGKIHLEATEAILVELNHCLPPSRVYSTGFTTRIMSKLIMYCRNHDVEFVKLADPVTLYDLIRDWIFPRLHDEKPTNMMILTSDCMIMEYLGEVIIADSKKIRKEVCQIISNIAARMEGQLLEWLRIPDRQQPKKCQDIEQTQMEQLQGIWTTEPGHQFLLVFLYVAPSKRACCSHGFIQYVVTCSNKSINIGGIRAVYPNLHICYSGISIEPHENNDISRAIN</sequence>
<name>A0AAD8MQP9_9APIA</name>
<proteinExistence type="predicted"/>
<reference evidence="1" key="1">
    <citation type="submission" date="2023-02" db="EMBL/GenBank/DDBJ databases">
        <title>Genome of toxic invasive species Heracleum sosnowskyi carries increased number of genes despite the absence of recent whole-genome duplications.</title>
        <authorList>
            <person name="Schelkunov M."/>
            <person name="Shtratnikova V."/>
            <person name="Makarenko M."/>
            <person name="Klepikova A."/>
            <person name="Omelchenko D."/>
            <person name="Novikova G."/>
            <person name="Obukhova E."/>
            <person name="Bogdanov V."/>
            <person name="Penin A."/>
            <person name="Logacheva M."/>
        </authorList>
    </citation>
    <scope>NUCLEOTIDE SEQUENCE</scope>
    <source>
        <strain evidence="1">Hsosn_3</strain>
        <tissue evidence="1">Leaf</tissue>
    </source>
</reference>
<dbReference type="AlphaFoldDB" id="A0AAD8MQP9"/>
<dbReference type="EMBL" id="JAUIZM010000006">
    <property type="protein sequence ID" value="KAK1381557.1"/>
    <property type="molecule type" value="Genomic_DNA"/>
</dbReference>
<comment type="caution">
    <text evidence="1">The sequence shown here is derived from an EMBL/GenBank/DDBJ whole genome shotgun (WGS) entry which is preliminary data.</text>
</comment>